<dbReference type="Proteomes" id="UP000799440">
    <property type="component" value="Unassembled WGS sequence"/>
</dbReference>
<evidence type="ECO:0000256" key="4">
    <source>
        <dbReference type="ARBA" id="ARBA00022827"/>
    </source>
</evidence>
<proteinExistence type="inferred from homology"/>
<dbReference type="Gene3D" id="3.40.462.20">
    <property type="match status" value="1"/>
</dbReference>
<dbReference type="InterPro" id="IPR016169">
    <property type="entry name" value="FAD-bd_PCMH_sub2"/>
</dbReference>
<dbReference type="SUPFAM" id="SSF56176">
    <property type="entry name" value="FAD-binding/transporter-associated domain-like"/>
    <property type="match status" value="1"/>
</dbReference>
<dbReference type="InterPro" id="IPR050416">
    <property type="entry name" value="FAD-linked_Oxidoreductase"/>
</dbReference>
<dbReference type="InterPro" id="IPR006094">
    <property type="entry name" value="Oxid_FAD_bind_N"/>
</dbReference>
<dbReference type="Gene3D" id="3.30.465.10">
    <property type="match status" value="1"/>
</dbReference>
<dbReference type="PANTHER" id="PTHR42973">
    <property type="entry name" value="BINDING OXIDOREDUCTASE, PUTATIVE (AFU_ORTHOLOGUE AFUA_1G17690)-RELATED"/>
    <property type="match status" value="1"/>
</dbReference>
<dbReference type="InterPro" id="IPR016166">
    <property type="entry name" value="FAD-bd_PCMH"/>
</dbReference>
<dbReference type="EMBL" id="MU006584">
    <property type="protein sequence ID" value="KAF2745075.1"/>
    <property type="molecule type" value="Genomic_DNA"/>
</dbReference>
<organism evidence="7 8">
    <name type="scientific">Sporormia fimetaria CBS 119925</name>
    <dbReference type="NCBI Taxonomy" id="1340428"/>
    <lineage>
        <taxon>Eukaryota</taxon>
        <taxon>Fungi</taxon>
        <taxon>Dikarya</taxon>
        <taxon>Ascomycota</taxon>
        <taxon>Pezizomycotina</taxon>
        <taxon>Dothideomycetes</taxon>
        <taxon>Pleosporomycetidae</taxon>
        <taxon>Pleosporales</taxon>
        <taxon>Sporormiaceae</taxon>
        <taxon>Sporormia</taxon>
    </lineage>
</organism>
<evidence type="ECO:0000256" key="3">
    <source>
        <dbReference type="ARBA" id="ARBA00022630"/>
    </source>
</evidence>
<evidence type="ECO:0000256" key="5">
    <source>
        <dbReference type="ARBA" id="ARBA00023002"/>
    </source>
</evidence>
<dbReference type="GO" id="GO:0071949">
    <property type="term" value="F:FAD binding"/>
    <property type="evidence" value="ECO:0007669"/>
    <property type="project" value="InterPro"/>
</dbReference>
<dbReference type="AlphaFoldDB" id="A0A6A6V3K1"/>
<dbReference type="Pfam" id="PF01565">
    <property type="entry name" value="FAD_binding_4"/>
    <property type="match status" value="1"/>
</dbReference>
<dbReference type="PANTHER" id="PTHR42973:SF39">
    <property type="entry name" value="FAD-BINDING PCMH-TYPE DOMAIN-CONTAINING PROTEIN"/>
    <property type="match status" value="1"/>
</dbReference>
<feature type="domain" description="FAD-binding PCMH-type" evidence="6">
    <location>
        <begin position="85"/>
        <end position="258"/>
    </location>
</feature>
<evidence type="ECO:0000313" key="8">
    <source>
        <dbReference type="Proteomes" id="UP000799440"/>
    </source>
</evidence>
<keyword evidence="4" id="KW-0274">FAD</keyword>
<comment type="similarity">
    <text evidence="2">Belongs to the oxygen-dependent FAD-linked oxidoreductase family.</text>
</comment>
<dbReference type="OrthoDB" id="415825at2759"/>
<keyword evidence="8" id="KW-1185">Reference proteome</keyword>
<sequence>MEGGVVVRRFWQGVLSNCSRRLTTNMGCHILVLAISGTLLPFQSTATVLDRRAAVDACLAELNVPIYASNTTTYAQAVKPFNIRVSFTPAAYAVPATVEDVQNAVSCGAKNAIRVSAKSGGHSYASHGLGGENGHLVLDMRNFNTVSVDQAAQTAVIGTGNRLGNVATALYKQGKQAISHGTCPGVGVGGLSLHGGYGMSSRTRGLTLDNVVEATVVLANSSVVTASTSKNPDLFWALRGAGAAFGIVTNFKFKTFTAPEANIVFEYSVTPSNASHLSSILSVLQDFSLNTQPTELNMRFTLAPFGTTLSGVYYGTNATFNETMTPLLQKLSINPAGSRGRPTNSTKNWIDTLTTYAYAQLEQPAVYTAQENFFAKSLMPESLSTPALDALSAYWYSTARSINRAWYLMIDLHSGAHSAISAVSKDATSYAHRNAVFKMQFYDRVYGGSYDNKWQSFLNGWVDAILKASGPEEKHTMYINYADTSLTSEEAHRRYWGGNYEKLVRVKKSVDPGNVFGGPQIVVP</sequence>
<dbReference type="Pfam" id="PF08031">
    <property type="entry name" value="BBE"/>
    <property type="match status" value="1"/>
</dbReference>
<evidence type="ECO:0000259" key="6">
    <source>
        <dbReference type="PROSITE" id="PS51387"/>
    </source>
</evidence>
<dbReference type="PROSITE" id="PS00862">
    <property type="entry name" value="OX2_COVAL_FAD"/>
    <property type="match status" value="1"/>
</dbReference>
<dbReference type="InterPro" id="IPR006093">
    <property type="entry name" value="Oxy_OxRdtase_FAD_BS"/>
</dbReference>
<dbReference type="GO" id="GO:0016491">
    <property type="term" value="F:oxidoreductase activity"/>
    <property type="evidence" value="ECO:0007669"/>
    <property type="project" value="UniProtKB-KW"/>
</dbReference>
<comment type="cofactor">
    <cofactor evidence="1">
        <name>FAD</name>
        <dbReference type="ChEBI" id="CHEBI:57692"/>
    </cofactor>
</comment>
<reference evidence="7" key="1">
    <citation type="journal article" date="2020" name="Stud. Mycol.">
        <title>101 Dothideomycetes genomes: a test case for predicting lifestyles and emergence of pathogens.</title>
        <authorList>
            <person name="Haridas S."/>
            <person name="Albert R."/>
            <person name="Binder M."/>
            <person name="Bloem J."/>
            <person name="Labutti K."/>
            <person name="Salamov A."/>
            <person name="Andreopoulos B."/>
            <person name="Baker S."/>
            <person name="Barry K."/>
            <person name="Bills G."/>
            <person name="Bluhm B."/>
            <person name="Cannon C."/>
            <person name="Castanera R."/>
            <person name="Culley D."/>
            <person name="Daum C."/>
            <person name="Ezra D."/>
            <person name="Gonzalez J."/>
            <person name="Henrissat B."/>
            <person name="Kuo A."/>
            <person name="Liang C."/>
            <person name="Lipzen A."/>
            <person name="Lutzoni F."/>
            <person name="Magnuson J."/>
            <person name="Mondo S."/>
            <person name="Nolan M."/>
            <person name="Ohm R."/>
            <person name="Pangilinan J."/>
            <person name="Park H.-J."/>
            <person name="Ramirez L."/>
            <person name="Alfaro M."/>
            <person name="Sun H."/>
            <person name="Tritt A."/>
            <person name="Yoshinaga Y."/>
            <person name="Zwiers L.-H."/>
            <person name="Turgeon B."/>
            <person name="Goodwin S."/>
            <person name="Spatafora J."/>
            <person name="Crous P."/>
            <person name="Grigoriev I."/>
        </authorList>
    </citation>
    <scope>NUCLEOTIDE SEQUENCE</scope>
    <source>
        <strain evidence="7">CBS 119925</strain>
    </source>
</reference>
<keyword evidence="5" id="KW-0560">Oxidoreductase</keyword>
<accession>A0A6A6V3K1</accession>
<protein>
    <submittedName>
        <fullName evidence="7">Glucooligosaccharide oxidase</fullName>
    </submittedName>
</protein>
<evidence type="ECO:0000256" key="1">
    <source>
        <dbReference type="ARBA" id="ARBA00001974"/>
    </source>
</evidence>
<dbReference type="InterPro" id="IPR012951">
    <property type="entry name" value="BBE"/>
</dbReference>
<name>A0A6A6V3K1_9PLEO</name>
<keyword evidence="3" id="KW-0285">Flavoprotein</keyword>
<gene>
    <name evidence="7" type="ORF">M011DRAFT_148553</name>
</gene>
<evidence type="ECO:0000256" key="2">
    <source>
        <dbReference type="ARBA" id="ARBA00005466"/>
    </source>
</evidence>
<dbReference type="InterPro" id="IPR036318">
    <property type="entry name" value="FAD-bd_PCMH-like_sf"/>
</dbReference>
<dbReference type="PROSITE" id="PS51387">
    <property type="entry name" value="FAD_PCMH"/>
    <property type="match status" value="1"/>
</dbReference>
<evidence type="ECO:0000313" key="7">
    <source>
        <dbReference type="EMBL" id="KAF2745075.1"/>
    </source>
</evidence>